<name>A0A2M8KWJ8_9BACT</name>
<dbReference type="InterPro" id="IPR011545">
    <property type="entry name" value="DEAD/DEAH_box_helicase_dom"/>
</dbReference>
<evidence type="ECO:0000256" key="8">
    <source>
        <dbReference type="SAM" id="MobiDB-lite"/>
    </source>
</evidence>
<keyword evidence="4 7" id="KW-0067">ATP-binding</keyword>
<dbReference type="Pfam" id="PF00271">
    <property type="entry name" value="Helicase_C"/>
    <property type="match status" value="1"/>
</dbReference>
<dbReference type="EMBL" id="PFEF01000006">
    <property type="protein sequence ID" value="PJE64308.1"/>
    <property type="molecule type" value="Genomic_DNA"/>
</dbReference>
<feature type="domain" description="Helicase ATP-binding" evidence="9">
    <location>
        <begin position="103"/>
        <end position="272"/>
    </location>
</feature>
<dbReference type="InterPro" id="IPR050079">
    <property type="entry name" value="DEAD_box_RNA_helicase"/>
</dbReference>
<dbReference type="Pfam" id="PF00270">
    <property type="entry name" value="DEAD"/>
    <property type="match status" value="1"/>
</dbReference>
<dbReference type="GO" id="GO:0005524">
    <property type="term" value="F:ATP binding"/>
    <property type="evidence" value="ECO:0007669"/>
    <property type="project" value="UniProtKB-KW"/>
</dbReference>
<feature type="region of interest" description="Disordered" evidence="8">
    <location>
        <begin position="1"/>
        <end position="45"/>
    </location>
</feature>
<evidence type="ECO:0000313" key="12">
    <source>
        <dbReference type="EMBL" id="PJE64308.1"/>
    </source>
</evidence>
<keyword evidence="1 7" id="KW-0547">Nucleotide-binding</keyword>
<dbReference type="CDD" id="cd18787">
    <property type="entry name" value="SF2_C_DEAD"/>
    <property type="match status" value="1"/>
</dbReference>
<dbReference type="GO" id="GO:0003724">
    <property type="term" value="F:RNA helicase activity"/>
    <property type="evidence" value="ECO:0007669"/>
    <property type="project" value="InterPro"/>
</dbReference>
<dbReference type="PANTHER" id="PTHR47959">
    <property type="entry name" value="ATP-DEPENDENT RNA HELICASE RHLE-RELATED"/>
    <property type="match status" value="1"/>
</dbReference>
<reference evidence="13" key="1">
    <citation type="submission" date="2017-09" db="EMBL/GenBank/DDBJ databases">
        <title>Depth-based differentiation of microbial function through sediment-hosted aquifers and enrichment of novel symbionts in the deep terrestrial subsurface.</title>
        <authorList>
            <person name="Probst A.J."/>
            <person name="Ladd B."/>
            <person name="Jarett J.K."/>
            <person name="Geller-Mcgrath D.E."/>
            <person name="Sieber C.M.K."/>
            <person name="Emerson J.B."/>
            <person name="Anantharaman K."/>
            <person name="Thomas B.C."/>
            <person name="Malmstrom R."/>
            <person name="Stieglmeier M."/>
            <person name="Klingl A."/>
            <person name="Woyke T."/>
            <person name="Ryan C.M."/>
            <person name="Banfield J.F."/>
        </authorList>
    </citation>
    <scope>NUCLEOTIDE SEQUENCE [LARGE SCALE GENOMIC DNA]</scope>
</reference>
<comment type="similarity">
    <text evidence="5 7">Belongs to the DEAD box helicase family.</text>
</comment>
<organism evidence="12 13">
    <name type="scientific">Candidatus Ryanbacteria bacterium CG10_big_fil_rev_8_21_14_0_10_43_42</name>
    <dbReference type="NCBI Taxonomy" id="1974864"/>
    <lineage>
        <taxon>Bacteria</taxon>
        <taxon>Candidatus Ryaniibacteriota</taxon>
    </lineage>
</organism>
<gene>
    <name evidence="12" type="ORF">COU90_02555</name>
</gene>
<dbReference type="InterPro" id="IPR044742">
    <property type="entry name" value="DEAD/DEAH_RhlB"/>
</dbReference>
<dbReference type="GO" id="GO:0005829">
    <property type="term" value="C:cytosol"/>
    <property type="evidence" value="ECO:0007669"/>
    <property type="project" value="TreeGrafter"/>
</dbReference>
<dbReference type="PANTHER" id="PTHR47959:SF13">
    <property type="entry name" value="ATP-DEPENDENT RNA HELICASE RHLE"/>
    <property type="match status" value="1"/>
</dbReference>
<accession>A0A2M8KWJ8</accession>
<dbReference type="PROSITE" id="PS51192">
    <property type="entry name" value="HELICASE_ATP_BIND_1"/>
    <property type="match status" value="1"/>
</dbReference>
<dbReference type="PROSITE" id="PS00039">
    <property type="entry name" value="DEAD_ATP_HELICASE"/>
    <property type="match status" value="1"/>
</dbReference>
<evidence type="ECO:0000256" key="6">
    <source>
        <dbReference type="PROSITE-ProRule" id="PRU00552"/>
    </source>
</evidence>
<dbReference type="AlphaFoldDB" id="A0A2M8KWJ8"/>
<dbReference type="GO" id="GO:0003676">
    <property type="term" value="F:nucleic acid binding"/>
    <property type="evidence" value="ECO:0007669"/>
    <property type="project" value="InterPro"/>
</dbReference>
<evidence type="ECO:0000256" key="3">
    <source>
        <dbReference type="ARBA" id="ARBA00022806"/>
    </source>
</evidence>
<feature type="compositionally biased region" description="Polar residues" evidence="8">
    <location>
        <begin position="1"/>
        <end position="15"/>
    </location>
</feature>
<dbReference type="SMART" id="SM00487">
    <property type="entry name" value="DEXDc"/>
    <property type="match status" value="1"/>
</dbReference>
<comment type="caution">
    <text evidence="12">The sequence shown here is derived from an EMBL/GenBank/DDBJ whole genome shotgun (WGS) entry which is preliminary data.</text>
</comment>
<keyword evidence="3 7" id="KW-0347">Helicase</keyword>
<feature type="domain" description="DEAD-box RNA helicase Q" evidence="11">
    <location>
        <begin position="72"/>
        <end position="100"/>
    </location>
</feature>
<feature type="domain" description="Helicase C-terminal" evidence="10">
    <location>
        <begin position="282"/>
        <end position="413"/>
    </location>
</feature>
<evidence type="ECO:0000259" key="9">
    <source>
        <dbReference type="PROSITE" id="PS51192"/>
    </source>
</evidence>
<dbReference type="PROSITE" id="PS51195">
    <property type="entry name" value="Q_MOTIF"/>
    <property type="match status" value="1"/>
</dbReference>
<dbReference type="InterPro" id="IPR014001">
    <property type="entry name" value="Helicase_ATP-bd"/>
</dbReference>
<dbReference type="InterPro" id="IPR000629">
    <property type="entry name" value="RNA-helicase_DEAD-box_CS"/>
</dbReference>
<evidence type="ECO:0000256" key="4">
    <source>
        <dbReference type="ARBA" id="ARBA00022840"/>
    </source>
</evidence>
<dbReference type="GO" id="GO:0016787">
    <property type="term" value="F:hydrolase activity"/>
    <property type="evidence" value="ECO:0007669"/>
    <property type="project" value="UniProtKB-KW"/>
</dbReference>
<evidence type="ECO:0000259" key="11">
    <source>
        <dbReference type="PROSITE" id="PS51195"/>
    </source>
</evidence>
<feature type="short sequence motif" description="Q motif" evidence="6">
    <location>
        <begin position="72"/>
        <end position="100"/>
    </location>
</feature>
<dbReference type="Gene3D" id="3.40.50.300">
    <property type="entry name" value="P-loop containing nucleotide triphosphate hydrolases"/>
    <property type="match status" value="2"/>
</dbReference>
<sequence>MYNRSNSWTQSPGRSNNRRGFGQRRSVPSRGRFQSGRGRGGKGAFSMSTDDISIFINKAVAEIKTEEHIIEHSFADFALHPDLARAVRFRGYTTPTPIQDKIISHVLKGTDVVGLANTGTGKTGAFLIPLIHNVLQNPEKQVLIIAPTRELAVQIEREFDSLIKRIRLYAVVCVGGANMGAQIRKLRQHSHFIIGTPGRLMDLMKQGALNLEQVGTIVLDEADRMLDMGFIDDVRFIMSKMPRVRHTLCFSATMSRNISNLINDFLINPVTISVKTGETAANVEQEVVRVRGRNKMDVLYDLLKTEECSKVLVFGKTKYGVQNICDALYRRGIKADAIHGDKSHGQRQRALRNFKENKVQTLVATDVASRGLDISNITHVINFDIPATYDDYVHRIGRTGRGTKKGKALTFIE</sequence>
<protein>
    <submittedName>
        <fullName evidence="12">ATP-dependent helicase</fullName>
    </submittedName>
</protein>
<dbReference type="InterPro" id="IPR001650">
    <property type="entry name" value="Helicase_C-like"/>
</dbReference>
<evidence type="ECO:0000259" key="10">
    <source>
        <dbReference type="PROSITE" id="PS51194"/>
    </source>
</evidence>
<dbReference type="SMART" id="SM00490">
    <property type="entry name" value="HELICc"/>
    <property type="match status" value="1"/>
</dbReference>
<keyword evidence="2 7" id="KW-0378">Hydrolase</keyword>
<evidence type="ECO:0000256" key="5">
    <source>
        <dbReference type="ARBA" id="ARBA00038437"/>
    </source>
</evidence>
<evidence type="ECO:0000256" key="7">
    <source>
        <dbReference type="RuleBase" id="RU000492"/>
    </source>
</evidence>
<dbReference type="InterPro" id="IPR027417">
    <property type="entry name" value="P-loop_NTPase"/>
</dbReference>
<proteinExistence type="inferred from homology"/>
<dbReference type="InterPro" id="IPR014014">
    <property type="entry name" value="RNA_helicase_DEAD_Q_motif"/>
</dbReference>
<evidence type="ECO:0000313" key="13">
    <source>
        <dbReference type="Proteomes" id="UP000229098"/>
    </source>
</evidence>
<dbReference type="Proteomes" id="UP000229098">
    <property type="component" value="Unassembled WGS sequence"/>
</dbReference>
<evidence type="ECO:0000256" key="2">
    <source>
        <dbReference type="ARBA" id="ARBA00022801"/>
    </source>
</evidence>
<evidence type="ECO:0000256" key="1">
    <source>
        <dbReference type="ARBA" id="ARBA00022741"/>
    </source>
</evidence>
<dbReference type="CDD" id="cd00268">
    <property type="entry name" value="DEADc"/>
    <property type="match status" value="1"/>
</dbReference>
<dbReference type="PROSITE" id="PS51194">
    <property type="entry name" value="HELICASE_CTER"/>
    <property type="match status" value="1"/>
</dbReference>
<dbReference type="SUPFAM" id="SSF52540">
    <property type="entry name" value="P-loop containing nucleoside triphosphate hydrolases"/>
    <property type="match status" value="1"/>
</dbReference>